<keyword evidence="5" id="KW-0547">Nucleotide-binding</keyword>
<comment type="similarity">
    <text evidence="1">Belongs to the ABC transporter superfamily.</text>
</comment>
<dbReference type="InterPro" id="IPR052156">
    <property type="entry name" value="BCAA_Transport_ATP-bd_LivF"/>
</dbReference>
<dbReference type="GO" id="GO:0005524">
    <property type="term" value="F:ATP binding"/>
    <property type="evidence" value="ECO:0007669"/>
    <property type="project" value="UniProtKB-KW"/>
</dbReference>
<protein>
    <submittedName>
        <fullName evidence="5">ABC transporter ATP-binding protein</fullName>
    </submittedName>
</protein>
<dbReference type="SUPFAM" id="SSF52540">
    <property type="entry name" value="P-loop containing nucleoside triphosphate hydrolases"/>
    <property type="match status" value="1"/>
</dbReference>
<dbReference type="PANTHER" id="PTHR43820">
    <property type="entry name" value="HIGH-AFFINITY BRANCHED-CHAIN AMINO ACID TRANSPORT ATP-BINDING PROTEIN LIVF"/>
    <property type="match status" value="1"/>
</dbReference>
<feature type="domain" description="ABC transporter" evidence="4">
    <location>
        <begin position="6"/>
        <end position="237"/>
    </location>
</feature>
<dbReference type="Pfam" id="PF00005">
    <property type="entry name" value="ABC_tran"/>
    <property type="match status" value="1"/>
</dbReference>
<organism evidence="5 6">
    <name type="scientific">Achromobacter aloeverae</name>
    <dbReference type="NCBI Taxonomy" id="1750518"/>
    <lineage>
        <taxon>Bacteria</taxon>
        <taxon>Pseudomonadati</taxon>
        <taxon>Pseudomonadota</taxon>
        <taxon>Betaproteobacteria</taxon>
        <taxon>Burkholderiales</taxon>
        <taxon>Alcaligenaceae</taxon>
        <taxon>Achromobacter</taxon>
    </lineage>
</organism>
<reference evidence="5 6" key="1">
    <citation type="journal article" date="2017" name="Int. J. Syst. Evol. Microbiol.">
        <title>Achromobacter aloeverae sp. nov., isolated from the root of Aloe vera (L.) Burm.f.</title>
        <authorList>
            <person name="Kuncharoen N."/>
            <person name="Muramatsu Y."/>
            <person name="Shibata C."/>
            <person name="Kamakura Y."/>
            <person name="Nakagawa Y."/>
            <person name="Tanasupawat S."/>
        </authorList>
    </citation>
    <scope>NUCLEOTIDE SEQUENCE [LARGE SCALE GENOMIC DNA]</scope>
    <source>
        <strain evidence="5 6">AVA-1</strain>
    </source>
</reference>
<dbReference type="Proteomes" id="UP000290849">
    <property type="component" value="Unassembled WGS sequence"/>
</dbReference>
<keyword evidence="3" id="KW-0029">Amino-acid transport</keyword>
<comment type="caution">
    <text evidence="5">The sequence shown here is derived from an EMBL/GenBank/DDBJ whole genome shotgun (WGS) entry which is preliminary data.</text>
</comment>
<evidence type="ECO:0000256" key="2">
    <source>
        <dbReference type="ARBA" id="ARBA00022448"/>
    </source>
</evidence>
<gene>
    <name evidence="5" type="ORF">C7R54_01250</name>
</gene>
<keyword evidence="5" id="KW-0067">ATP-binding</keyword>
<evidence type="ECO:0000313" key="5">
    <source>
        <dbReference type="EMBL" id="RXN92414.1"/>
    </source>
</evidence>
<dbReference type="OrthoDB" id="8681859at2"/>
<proteinExistence type="inferred from homology"/>
<dbReference type="RefSeq" id="WP_129148378.1">
    <property type="nucleotide sequence ID" value="NZ_JBHSDO010000016.1"/>
</dbReference>
<dbReference type="InterPro" id="IPR003439">
    <property type="entry name" value="ABC_transporter-like_ATP-bd"/>
</dbReference>
<dbReference type="AlphaFoldDB" id="A0A4Q1HN37"/>
<dbReference type="InterPro" id="IPR027417">
    <property type="entry name" value="P-loop_NTPase"/>
</dbReference>
<name>A0A4Q1HN37_9BURK</name>
<evidence type="ECO:0000313" key="6">
    <source>
        <dbReference type="Proteomes" id="UP000290849"/>
    </source>
</evidence>
<sequence length="307" mass="31662">MTLPALEITGLQASENRTPILHGVDLHVATGEAVALLGRHGAELTATLRAVLGDNPARSGSIRIHGVESIGLDAYAVSHLGVAACPARPDIVSGLTCEENLLLPLPLEGVLGGGLSLTEIYELFPSLRRCRSAPGVNLDESQQQMLALARVLRSGANLLLFDQICAGLPGPAARTMGQTITALKSLGYSILFTERNPDFPTDVADRGYLLEDGVAQEQDTADSAASLLASASDSPRILDASRLTSSQGVSAHIAASLTPPALASAVMEAAGGVLDTPDTADGTGVPMLTPAYAQAPALTDDYTDPLP</sequence>
<dbReference type="GO" id="GO:0015807">
    <property type="term" value="P:L-amino acid transport"/>
    <property type="evidence" value="ECO:0007669"/>
    <property type="project" value="TreeGrafter"/>
</dbReference>
<keyword evidence="6" id="KW-1185">Reference proteome</keyword>
<dbReference type="Gene3D" id="3.40.50.300">
    <property type="entry name" value="P-loop containing nucleotide triphosphate hydrolases"/>
    <property type="match status" value="1"/>
</dbReference>
<dbReference type="GO" id="GO:0015658">
    <property type="term" value="F:branched-chain amino acid transmembrane transporter activity"/>
    <property type="evidence" value="ECO:0007669"/>
    <property type="project" value="TreeGrafter"/>
</dbReference>
<dbReference type="GO" id="GO:0016887">
    <property type="term" value="F:ATP hydrolysis activity"/>
    <property type="evidence" value="ECO:0007669"/>
    <property type="project" value="InterPro"/>
</dbReference>
<evidence type="ECO:0000259" key="4">
    <source>
        <dbReference type="PROSITE" id="PS50893"/>
    </source>
</evidence>
<dbReference type="EMBL" id="PYAL01000001">
    <property type="protein sequence ID" value="RXN92414.1"/>
    <property type="molecule type" value="Genomic_DNA"/>
</dbReference>
<accession>A0A4Q1HN37</accession>
<dbReference type="PANTHER" id="PTHR43820:SF4">
    <property type="entry name" value="HIGH-AFFINITY BRANCHED-CHAIN AMINO ACID TRANSPORT ATP-BINDING PROTEIN LIVF"/>
    <property type="match status" value="1"/>
</dbReference>
<dbReference type="PROSITE" id="PS50893">
    <property type="entry name" value="ABC_TRANSPORTER_2"/>
    <property type="match status" value="1"/>
</dbReference>
<evidence type="ECO:0000256" key="1">
    <source>
        <dbReference type="ARBA" id="ARBA00005417"/>
    </source>
</evidence>
<keyword evidence="2" id="KW-0813">Transport</keyword>
<evidence type="ECO:0000256" key="3">
    <source>
        <dbReference type="ARBA" id="ARBA00022970"/>
    </source>
</evidence>